<reference evidence="2 3" key="1">
    <citation type="journal article" date="2019" name="Nat. Ecol. Evol.">
        <title>Megaphylogeny resolves global patterns of mushroom evolution.</title>
        <authorList>
            <person name="Varga T."/>
            <person name="Krizsan K."/>
            <person name="Foldi C."/>
            <person name="Dima B."/>
            <person name="Sanchez-Garcia M."/>
            <person name="Sanchez-Ramirez S."/>
            <person name="Szollosi G.J."/>
            <person name="Szarkandi J.G."/>
            <person name="Papp V."/>
            <person name="Albert L."/>
            <person name="Andreopoulos W."/>
            <person name="Angelini C."/>
            <person name="Antonin V."/>
            <person name="Barry K.W."/>
            <person name="Bougher N.L."/>
            <person name="Buchanan P."/>
            <person name="Buyck B."/>
            <person name="Bense V."/>
            <person name="Catcheside P."/>
            <person name="Chovatia M."/>
            <person name="Cooper J."/>
            <person name="Damon W."/>
            <person name="Desjardin D."/>
            <person name="Finy P."/>
            <person name="Geml J."/>
            <person name="Haridas S."/>
            <person name="Hughes K."/>
            <person name="Justo A."/>
            <person name="Karasinski D."/>
            <person name="Kautmanova I."/>
            <person name="Kiss B."/>
            <person name="Kocsube S."/>
            <person name="Kotiranta H."/>
            <person name="LaButti K.M."/>
            <person name="Lechner B.E."/>
            <person name="Liimatainen K."/>
            <person name="Lipzen A."/>
            <person name="Lukacs Z."/>
            <person name="Mihaltcheva S."/>
            <person name="Morgado L.N."/>
            <person name="Niskanen T."/>
            <person name="Noordeloos M.E."/>
            <person name="Ohm R.A."/>
            <person name="Ortiz-Santana B."/>
            <person name="Ovrebo C."/>
            <person name="Racz N."/>
            <person name="Riley R."/>
            <person name="Savchenko A."/>
            <person name="Shiryaev A."/>
            <person name="Soop K."/>
            <person name="Spirin V."/>
            <person name="Szebenyi C."/>
            <person name="Tomsovsky M."/>
            <person name="Tulloss R.E."/>
            <person name="Uehling J."/>
            <person name="Grigoriev I.V."/>
            <person name="Vagvolgyi C."/>
            <person name="Papp T."/>
            <person name="Martin F.M."/>
            <person name="Miettinen O."/>
            <person name="Hibbett D.S."/>
            <person name="Nagy L.G."/>
        </authorList>
    </citation>
    <scope>NUCLEOTIDE SEQUENCE [LARGE SCALE GENOMIC DNA]</scope>
    <source>
        <strain evidence="2 3">CBS 121175</strain>
    </source>
</reference>
<dbReference type="Gene3D" id="1.20.1280.50">
    <property type="match status" value="1"/>
</dbReference>
<dbReference type="OrthoDB" id="2884925at2759"/>
<dbReference type="InterPro" id="IPR032675">
    <property type="entry name" value="LRR_dom_sf"/>
</dbReference>
<dbReference type="SUPFAM" id="SSF52047">
    <property type="entry name" value="RNI-like"/>
    <property type="match status" value="1"/>
</dbReference>
<evidence type="ECO:0000313" key="2">
    <source>
        <dbReference type="EMBL" id="TFK23069.1"/>
    </source>
</evidence>
<protein>
    <submittedName>
        <fullName evidence="2">Uncharacterized protein</fullName>
    </submittedName>
</protein>
<gene>
    <name evidence="2" type="ORF">FA15DRAFT_670909</name>
</gene>
<feature type="region of interest" description="Disordered" evidence="1">
    <location>
        <begin position="1"/>
        <end position="37"/>
    </location>
</feature>
<dbReference type="Proteomes" id="UP000307440">
    <property type="component" value="Unassembled WGS sequence"/>
</dbReference>
<name>A0A5C3KR47_COPMA</name>
<dbReference type="EMBL" id="ML210226">
    <property type="protein sequence ID" value="TFK23069.1"/>
    <property type="molecule type" value="Genomic_DNA"/>
</dbReference>
<feature type="compositionally biased region" description="Basic and acidic residues" evidence="1">
    <location>
        <begin position="17"/>
        <end position="37"/>
    </location>
</feature>
<evidence type="ECO:0000256" key="1">
    <source>
        <dbReference type="SAM" id="MobiDB-lite"/>
    </source>
</evidence>
<organism evidence="2 3">
    <name type="scientific">Coprinopsis marcescibilis</name>
    <name type="common">Agaric fungus</name>
    <name type="synonym">Psathyrella marcescibilis</name>
    <dbReference type="NCBI Taxonomy" id="230819"/>
    <lineage>
        <taxon>Eukaryota</taxon>
        <taxon>Fungi</taxon>
        <taxon>Dikarya</taxon>
        <taxon>Basidiomycota</taxon>
        <taxon>Agaricomycotina</taxon>
        <taxon>Agaricomycetes</taxon>
        <taxon>Agaricomycetidae</taxon>
        <taxon>Agaricales</taxon>
        <taxon>Agaricineae</taxon>
        <taxon>Psathyrellaceae</taxon>
        <taxon>Coprinopsis</taxon>
    </lineage>
</organism>
<sequence length="596" mass="67110">MTMGNVHSDPLGSNTSFDKDHERLKSREAQRAQGRQKIDDRIEQLEQLEQLQHELLNLKVERNQLSITAQLPPEILSRIFFFVERSSMLGIPGYGRPRWVGVTYVSRRWRGVTLGTPSLWSNIELCSLPWIRAMLERSQPLPIAIEAKWMTTVIEPPRSIMVDIGQVLKPHGSRLDQLQLSAQRRDLLEQFLDTLPTSLPNLCTLSIKNDGHDYTLLRFPQKLFIDGVPKLRDVRLAGCHISWKFRLFQGLTSLHVSTCTKSPGPSEATIMSGDALQSADDFLKALESMPMLEVLSIDFIVPDFSEMEREPIQLPCLRQLYLGAPLSDIADVLQLISIPTSAHVKFHSFTWVGTVLISDAIPEFVAALHCSWLSAPLAPSGSSSPPPCMKNLEIYSDEYRWILDGWFTDVATPTNKPFEFELDLRGPGCTSEELSEVLSHLPLGGLRTLGIVGSITTEDMVPIGQWQSLRHISLDGTVIKTFLEYMETDPSLGDGSSSTPTYLGSLEVLKIIGADFYGTEYPDTLSVEVLLDFLMIRYEFGSPIRSLELLHCFNLDESEVETIRHIIGDMGTQWDGEVNVEEHEESDSDEDFECRY</sequence>
<evidence type="ECO:0000313" key="3">
    <source>
        <dbReference type="Proteomes" id="UP000307440"/>
    </source>
</evidence>
<dbReference type="AlphaFoldDB" id="A0A5C3KR47"/>
<accession>A0A5C3KR47</accession>
<proteinExistence type="predicted"/>
<keyword evidence="3" id="KW-1185">Reference proteome</keyword>
<dbReference type="Gene3D" id="3.80.10.10">
    <property type="entry name" value="Ribonuclease Inhibitor"/>
    <property type="match status" value="1"/>
</dbReference>